<comment type="catalytic activity">
    <reaction evidence="13">
        <text>K(+)(in) + H(+)(in) = K(+)(out) + H(+)(out)</text>
        <dbReference type="Rhea" id="RHEA:28490"/>
        <dbReference type="ChEBI" id="CHEBI:15378"/>
        <dbReference type="ChEBI" id="CHEBI:29103"/>
    </reaction>
</comment>
<evidence type="ECO:0000259" key="15">
    <source>
        <dbReference type="Pfam" id="PF22776"/>
    </source>
</evidence>
<evidence type="ECO:0000256" key="9">
    <source>
        <dbReference type="ARBA" id="ARBA00022958"/>
    </source>
</evidence>
<evidence type="ECO:0000313" key="17">
    <source>
        <dbReference type="Proteomes" id="UP000199495"/>
    </source>
</evidence>
<reference evidence="16 17" key="1">
    <citation type="submission" date="2016-10" db="EMBL/GenBank/DDBJ databases">
        <authorList>
            <person name="de Groot N.N."/>
        </authorList>
    </citation>
    <scope>NUCLEOTIDE SEQUENCE [LARGE SCALE GENOMIC DNA]</scope>
    <source>
        <strain evidence="16 17">CGMCC 1.10267</strain>
    </source>
</reference>
<proteinExistence type="inferred from homology"/>
<sequence length="639" mass="68604">MTQVSSVGVPASHEAADTAHRASKFPLLLIGAIGVVFGDIGTSPIYAFREALAASEGAQPPEMVVLGLLSLIVWILTLSVAVKYALFVTRADNGGEGGTLSLVALARKTYTKAPFWITGLGVLGAALFYGDAMLTPAISVLSAVEGIELVAPNLTRFVIPITLAIIVGLFLVQKFGTGKVGAAFGPITAVWFLVLGISGLWQVIENPEVLAALNPYYAIAFLVAHPELAVVVMGAAFLAITGAEALYADMGHFGRRPIVVGWFALVFPCLVLNYFGQGAYVLAVGVDAVESPFYEMHPDWTLLPLIGLTTVATVIASQAVITGAYSLTQQAMAMDLLPRMVVQHTSDTESGQIYLPQINTALMVAVIIMVLAFGSSAALSAAYGVAVSGIMVVTLALLLVIMRRRWKWPLGAVIAFGAVFAVLDVGFFAVNASKFNDGGWVPMAVAAVLTLLMLIWMRGRNRLATKTRRSELPLMTLLSSLKSRDRTIVPGTAVFLTADEASAPTALLHSLKHYKVLHEHNVILTVRTASMPRVPDDAKVQYSGYDERFSRMVMTFGYRETPNVPVTLGLARKLGFDYDVMNTSFFLSRRRLKLAQKLGAIQNLEDRVFSAMAHNASDATAHFHLPTGRVVEIGMQVGY</sequence>
<evidence type="ECO:0000256" key="1">
    <source>
        <dbReference type="ARBA" id="ARBA00004141"/>
    </source>
</evidence>
<evidence type="ECO:0000313" key="16">
    <source>
        <dbReference type="EMBL" id="SDG46786.1"/>
    </source>
</evidence>
<comment type="subcellular location">
    <subcellularLocation>
        <location evidence="13">Cell membrane</location>
        <topology evidence="13">Multi-pass membrane protein</topology>
    </subcellularLocation>
    <subcellularLocation>
        <location evidence="1">Membrane</location>
        <topology evidence="1">Multi-pass membrane protein</topology>
    </subcellularLocation>
</comment>
<dbReference type="OrthoDB" id="9805577at2"/>
<keyword evidence="8 13" id="KW-0769">Symport</keyword>
<dbReference type="PANTHER" id="PTHR30540:SF79">
    <property type="entry name" value="LOW AFFINITY POTASSIUM TRANSPORT SYSTEM PROTEIN KUP"/>
    <property type="match status" value="1"/>
</dbReference>
<evidence type="ECO:0000256" key="7">
    <source>
        <dbReference type="ARBA" id="ARBA00022692"/>
    </source>
</evidence>
<evidence type="ECO:0000256" key="13">
    <source>
        <dbReference type="HAMAP-Rule" id="MF_01522"/>
    </source>
</evidence>
<evidence type="ECO:0000256" key="4">
    <source>
        <dbReference type="ARBA" id="ARBA00022475"/>
    </source>
</evidence>
<dbReference type="InterPro" id="IPR053952">
    <property type="entry name" value="K_trans_C"/>
</dbReference>
<keyword evidence="11 13" id="KW-0406">Ion transport</keyword>
<dbReference type="HAMAP" id="MF_01522">
    <property type="entry name" value="Kup"/>
    <property type="match status" value="1"/>
</dbReference>
<dbReference type="RefSeq" id="WP_090593934.1">
    <property type="nucleotide sequence ID" value="NZ_FNCS01000003.1"/>
</dbReference>
<dbReference type="STRING" id="440168.SAMN04487974_10362"/>
<dbReference type="GO" id="GO:0015293">
    <property type="term" value="F:symporter activity"/>
    <property type="evidence" value="ECO:0007669"/>
    <property type="project" value="UniProtKB-UniRule"/>
</dbReference>
<keyword evidence="4 13" id="KW-1003">Cell membrane</keyword>
<feature type="transmembrane region" description="Helical" evidence="13">
    <location>
        <begin position="27"/>
        <end position="48"/>
    </location>
</feature>
<keyword evidence="12 13" id="KW-0472">Membrane</keyword>
<dbReference type="GO" id="GO:0015079">
    <property type="term" value="F:potassium ion transmembrane transporter activity"/>
    <property type="evidence" value="ECO:0007669"/>
    <property type="project" value="UniProtKB-UniRule"/>
</dbReference>
<feature type="domain" description="K+ potassium transporter C-terminal" evidence="15">
    <location>
        <begin position="490"/>
        <end position="637"/>
    </location>
</feature>
<evidence type="ECO:0000256" key="8">
    <source>
        <dbReference type="ARBA" id="ARBA00022847"/>
    </source>
</evidence>
<feature type="transmembrane region" description="Helical" evidence="13">
    <location>
        <begin position="353"/>
        <end position="374"/>
    </location>
</feature>
<evidence type="ECO:0000256" key="12">
    <source>
        <dbReference type="ARBA" id="ARBA00023136"/>
    </source>
</evidence>
<keyword evidence="6 13" id="KW-0633">Potassium transport</keyword>
<dbReference type="Pfam" id="PF02705">
    <property type="entry name" value="K_trans"/>
    <property type="match status" value="1"/>
</dbReference>
<dbReference type="EMBL" id="FNCS01000003">
    <property type="protein sequence ID" value="SDG46786.1"/>
    <property type="molecule type" value="Genomic_DNA"/>
</dbReference>
<dbReference type="InterPro" id="IPR023051">
    <property type="entry name" value="Kup"/>
</dbReference>
<dbReference type="InterPro" id="IPR003855">
    <property type="entry name" value="K+_transporter"/>
</dbReference>
<dbReference type="InterPro" id="IPR053951">
    <property type="entry name" value="K_trans_N"/>
</dbReference>
<evidence type="ECO:0000256" key="2">
    <source>
        <dbReference type="ARBA" id="ARBA00007019"/>
    </source>
</evidence>
<keyword evidence="10 13" id="KW-1133">Transmembrane helix</keyword>
<feature type="transmembrane region" description="Helical" evidence="13">
    <location>
        <begin position="115"/>
        <end position="134"/>
    </location>
</feature>
<organism evidence="16 17">
    <name type="scientific">Pelagibacterium luteolum</name>
    <dbReference type="NCBI Taxonomy" id="440168"/>
    <lineage>
        <taxon>Bacteria</taxon>
        <taxon>Pseudomonadati</taxon>
        <taxon>Pseudomonadota</taxon>
        <taxon>Alphaproteobacteria</taxon>
        <taxon>Hyphomicrobiales</taxon>
        <taxon>Devosiaceae</taxon>
        <taxon>Pelagibacterium</taxon>
    </lineage>
</organism>
<feature type="transmembrane region" description="Helical" evidence="13">
    <location>
        <begin position="63"/>
        <end position="86"/>
    </location>
</feature>
<keyword evidence="3 13" id="KW-0813">Transport</keyword>
<dbReference type="GO" id="GO:0005886">
    <property type="term" value="C:plasma membrane"/>
    <property type="evidence" value="ECO:0007669"/>
    <property type="project" value="UniProtKB-SubCell"/>
</dbReference>
<comment type="similarity">
    <text evidence="2 13">Belongs to the HAK/KUP transporter (TC 2.A.72) family.</text>
</comment>
<feature type="transmembrane region" description="Helical" evidence="13">
    <location>
        <begin position="259"/>
        <end position="282"/>
    </location>
</feature>
<name>A0A1G7UGV3_9HYPH</name>
<feature type="transmembrane region" description="Helical" evidence="13">
    <location>
        <begin position="408"/>
        <end position="428"/>
    </location>
</feature>
<feature type="transmembrane region" description="Helical" evidence="13">
    <location>
        <begin position="154"/>
        <end position="172"/>
    </location>
</feature>
<evidence type="ECO:0000256" key="11">
    <source>
        <dbReference type="ARBA" id="ARBA00023065"/>
    </source>
</evidence>
<evidence type="ECO:0000256" key="5">
    <source>
        <dbReference type="ARBA" id="ARBA00022519"/>
    </source>
</evidence>
<feature type="transmembrane region" description="Helical" evidence="13">
    <location>
        <begin position="184"/>
        <end position="204"/>
    </location>
</feature>
<evidence type="ECO:0000256" key="6">
    <source>
        <dbReference type="ARBA" id="ARBA00022538"/>
    </source>
</evidence>
<keyword evidence="7 13" id="KW-0812">Transmembrane</keyword>
<dbReference type="PANTHER" id="PTHR30540">
    <property type="entry name" value="OSMOTIC STRESS POTASSIUM TRANSPORTER"/>
    <property type="match status" value="1"/>
</dbReference>
<accession>A0A1G7UGV3</accession>
<evidence type="ECO:0000256" key="10">
    <source>
        <dbReference type="ARBA" id="ARBA00022989"/>
    </source>
</evidence>
<dbReference type="Proteomes" id="UP000199495">
    <property type="component" value="Unassembled WGS sequence"/>
</dbReference>
<evidence type="ECO:0000256" key="3">
    <source>
        <dbReference type="ARBA" id="ARBA00022448"/>
    </source>
</evidence>
<comment type="function">
    <text evidence="13">Transport of potassium into the cell. Likely operates as a K(+):H(+) symporter.</text>
</comment>
<feature type="transmembrane region" description="Helical" evidence="13">
    <location>
        <begin position="302"/>
        <end position="327"/>
    </location>
</feature>
<keyword evidence="9 13" id="KW-0630">Potassium</keyword>
<feature type="transmembrane region" description="Helical" evidence="13">
    <location>
        <begin position="216"/>
        <end position="247"/>
    </location>
</feature>
<keyword evidence="17" id="KW-1185">Reference proteome</keyword>
<evidence type="ECO:0000259" key="14">
    <source>
        <dbReference type="Pfam" id="PF02705"/>
    </source>
</evidence>
<feature type="domain" description="K+ potassium transporter integral membrane" evidence="14">
    <location>
        <begin position="29"/>
        <end position="478"/>
    </location>
</feature>
<feature type="transmembrane region" description="Helical" evidence="13">
    <location>
        <begin position="380"/>
        <end position="401"/>
    </location>
</feature>
<protein>
    <recommendedName>
        <fullName evidence="13">Probable potassium transport system protein Kup</fullName>
    </recommendedName>
</protein>
<dbReference type="AlphaFoldDB" id="A0A1G7UGV3"/>
<feature type="transmembrane region" description="Helical" evidence="13">
    <location>
        <begin position="440"/>
        <end position="459"/>
    </location>
</feature>
<gene>
    <name evidence="13" type="primary">kup</name>
    <name evidence="16" type="ORF">SAMN04487974_10362</name>
</gene>
<keyword evidence="5" id="KW-0997">Cell inner membrane</keyword>
<dbReference type="Pfam" id="PF22776">
    <property type="entry name" value="K_trans_C"/>
    <property type="match status" value="1"/>
</dbReference>